<dbReference type="Gene3D" id="2.60.120.200">
    <property type="match status" value="1"/>
</dbReference>
<name>E7G6E6_9FIRM</name>
<dbReference type="PROSITE" id="PS51762">
    <property type="entry name" value="GH16_2"/>
    <property type="match status" value="1"/>
</dbReference>
<dbReference type="EMBL" id="ADKX01000003">
    <property type="protein sequence ID" value="EFW06447.1"/>
    <property type="molecule type" value="Genomic_DNA"/>
</dbReference>
<dbReference type="Pfam" id="PF00722">
    <property type="entry name" value="Glyco_hydro_16"/>
    <property type="match status" value="1"/>
</dbReference>
<organism evidence="3 4">
    <name type="scientific">Coprobacillus cateniformis</name>
    <dbReference type="NCBI Taxonomy" id="100884"/>
    <lineage>
        <taxon>Bacteria</taxon>
        <taxon>Bacillati</taxon>
        <taxon>Bacillota</taxon>
        <taxon>Erysipelotrichia</taxon>
        <taxon>Erysipelotrichales</taxon>
        <taxon>Coprobacillaceae</taxon>
        <taxon>Coprobacillus</taxon>
    </lineage>
</organism>
<dbReference type="RefSeq" id="WP_008787462.1">
    <property type="nucleotide sequence ID" value="NZ_AKCB01000001.1"/>
</dbReference>
<evidence type="ECO:0000256" key="1">
    <source>
        <dbReference type="ARBA" id="ARBA00006865"/>
    </source>
</evidence>
<evidence type="ECO:0000259" key="2">
    <source>
        <dbReference type="PROSITE" id="PS51762"/>
    </source>
</evidence>
<evidence type="ECO:0000313" key="3">
    <source>
        <dbReference type="EMBL" id="EFW06447.1"/>
    </source>
</evidence>
<dbReference type="AlphaFoldDB" id="E7G6E6"/>
<comment type="caution">
    <text evidence="3">The sequence shown here is derived from an EMBL/GenBank/DDBJ whole genome shotgun (WGS) entry which is preliminary data.</text>
</comment>
<evidence type="ECO:0000313" key="4">
    <source>
        <dbReference type="Proteomes" id="UP000003157"/>
    </source>
</evidence>
<proteinExistence type="inferred from homology"/>
<dbReference type="CDD" id="cd08023">
    <property type="entry name" value="GH16_laminarinase_like"/>
    <property type="match status" value="1"/>
</dbReference>
<dbReference type="Gene3D" id="1.20.1270.90">
    <property type="entry name" value="AF1782-like"/>
    <property type="match status" value="1"/>
</dbReference>
<dbReference type="eggNOG" id="COG2273">
    <property type="taxonomic scope" value="Bacteria"/>
</dbReference>
<dbReference type="OrthoDB" id="9809583at2"/>
<dbReference type="GeneID" id="78229250"/>
<dbReference type="Proteomes" id="UP000003157">
    <property type="component" value="Unassembled WGS sequence"/>
</dbReference>
<reference evidence="3 4" key="1">
    <citation type="submission" date="2010-12" db="EMBL/GenBank/DDBJ databases">
        <title>The Genome Sequence of Coprobacillus sp. strain 29_1.</title>
        <authorList>
            <consortium name="The Broad Institute Genome Sequencing Platform"/>
            <person name="Earl A."/>
            <person name="Ward D."/>
            <person name="Feldgarden M."/>
            <person name="Gevers D."/>
            <person name="Daigneault M."/>
            <person name="Sibley C.D."/>
            <person name="White A."/>
            <person name="Strauss J."/>
            <person name="Allen-Vercoe E."/>
            <person name="Young S.K."/>
            <person name="Zeng Q."/>
            <person name="Gargeya S."/>
            <person name="Fitzgerald M."/>
            <person name="Haas B."/>
            <person name="Abouelleil A."/>
            <person name="Alvarado L."/>
            <person name="Arachchi H.M."/>
            <person name="Berlin A."/>
            <person name="Brown A."/>
            <person name="Chapman S.B."/>
            <person name="Chen Z."/>
            <person name="Dunbar C."/>
            <person name="Freedman E."/>
            <person name="Gearin G."/>
            <person name="Gellesch M."/>
            <person name="Goldberg J."/>
            <person name="Griggs A."/>
            <person name="Gujja S."/>
            <person name="Heilman E."/>
            <person name="Heiman D."/>
            <person name="Howarth C."/>
            <person name="Larson L."/>
            <person name="Lui A."/>
            <person name="MacDonald P.J.P."/>
            <person name="Mehta T."/>
            <person name="Montmayeur A."/>
            <person name="Murphy C."/>
            <person name="Neiman D."/>
            <person name="Pearson M."/>
            <person name="Priest M."/>
            <person name="Roberts A."/>
            <person name="Saif S."/>
            <person name="Shea T."/>
            <person name="Shenoy N."/>
            <person name="Sisk P."/>
            <person name="Stolte C."/>
            <person name="Sykes S."/>
            <person name="White J."/>
            <person name="Yandava C."/>
            <person name="Nusbaum C."/>
            <person name="Birren B."/>
        </authorList>
    </citation>
    <scope>NUCLEOTIDE SEQUENCE [LARGE SCALE GENOMIC DNA]</scope>
    <source>
        <strain evidence="3 4">29_1</strain>
    </source>
</reference>
<dbReference type="STRING" id="100884.GCA_000269565_01373"/>
<dbReference type="PANTHER" id="PTHR10963:SF55">
    <property type="entry name" value="GLYCOSIDE HYDROLASE FAMILY 16 PROTEIN"/>
    <property type="match status" value="1"/>
</dbReference>
<protein>
    <recommendedName>
        <fullName evidence="2">GH16 domain-containing protein</fullName>
    </recommendedName>
</protein>
<dbReference type="HOGENOM" id="CLU_021733_0_0_9"/>
<dbReference type="GO" id="GO:0005975">
    <property type="term" value="P:carbohydrate metabolic process"/>
    <property type="evidence" value="ECO:0007669"/>
    <property type="project" value="InterPro"/>
</dbReference>
<keyword evidence="4" id="KW-1185">Reference proteome</keyword>
<dbReference type="InterPro" id="IPR000757">
    <property type="entry name" value="Beta-glucanase-like"/>
</dbReference>
<dbReference type="PANTHER" id="PTHR10963">
    <property type="entry name" value="GLYCOSYL HYDROLASE-RELATED"/>
    <property type="match status" value="1"/>
</dbReference>
<gene>
    <name evidence="3" type="ORF">HMPREF9488_00334</name>
</gene>
<accession>E7G6E6</accession>
<comment type="similarity">
    <text evidence="1">Belongs to the glycosyl hydrolase 16 family.</text>
</comment>
<sequence length="749" mass="84464">MNKHITKIGKTALVVTLMTTILTQGSSFINNVNAQTSQIADEFTSLSLLSSGDFEKTNSVWQTKEDYKNHIVSENGNRFGRLRKEVTDGFVLQYANVKPGRKYRLTADVRLTCNGDPSTLDGAFLTVKNSSYSTKKTVETNRGQIAEKKLQYTDGNWHKETLEFTANDQYDVSVGILKWTETNAVGRDTVVDIDNVTLVQIDNGAEYNYVWEDDFTGQELNQDIWGYELGRIRGNEQQHYTDSQDNVFIKDGNLVLKVTDRKTEDQYLNPTRQNPRTVKYDSGSVRTAGKKEFLYGRIEMKAKLPKGKGAFPAFWTLGADFNLDGDISSRQGYGWPACGEIDIMEMIGGTIRTDETNEENQSNKVVYATPHFYYANGDADKDGSYSPYALGRSIGMDDDFNDEYHIFGINWSEDRIEWYLDGEIYSTIEYDQSDARIRALQACFNKPQYIQMNLATGGNWAKNAGDHLADDNTEFVIDWVRYYQNDEQKASSDDYYSDSPVMKGIKNISMMEGETPDLTEGITVTNAGDKDYVVDYSIEDEYMYNNSGDYKTSGAFLRCEGVDDIENLKSLKPGVYNIYYTAYPKNAVFSGKVTPTHKINRQVATLMVFNKDDLSAMNLYGKKGMTAFKNSRLSDVELPKGYQWADESLTVNEGKTYSAKYAKESGRSSIEISITFEEILTDSQVAPRLKEAKELLSQTNVYTAHSIANLNKAITEAQAILDSKYPTQSEVNKATQLINSAIMNLKKVN</sequence>
<dbReference type="SUPFAM" id="SSF49899">
    <property type="entry name" value="Concanavalin A-like lectins/glucanases"/>
    <property type="match status" value="1"/>
</dbReference>
<dbReference type="GO" id="GO:0004553">
    <property type="term" value="F:hydrolase activity, hydrolyzing O-glycosyl compounds"/>
    <property type="evidence" value="ECO:0007669"/>
    <property type="project" value="InterPro"/>
</dbReference>
<dbReference type="InterPro" id="IPR050546">
    <property type="entry name" value="Glycosyl_Hydrlase_16"/>
</dbReference>
<dbReference type="Gene3D" id="2.60.120.260">
    <property type="entry name" value="Galactose-binding domain-like"/>
    <property type="match status" value="1"/>
</dbReference>
<dbReference type="InterPro" id="IPR013320">
    <property type="entry name" value="ConA-like_dom_sf"/>
</dbReference>
<feature type="domain" description="GH16" evidence="2">
    <location>
        <begin position="213"/>
        <end position="488"/>
    </location>
</feature>